<dbReference type="EMBL" id="JBEUSY010000451">
    <property type="protein sequence ID" value="KAL1232457.1"/>
    <property type="molecule type" value="Genomic_DNA"/>
</dbReference>
<protein>
    <submittedName>
        <fullName evidence="1">Target of Nesh-SH3</fullName>
    </submittedName>
</protein>
<dbReference type="Proteomes" id="UP001558632">
    <property type="component" value="Unassembled WGS sequence"/>
</dbReference>
<organism evidence="1 2">
    <name type="scientific">Trichinella spiralis</name>
    <name type="common">Trichina worm</name>
    <dbReference type="NCBI Taxonomy" id="6334"/>
    <lineage>
        <taxon>Eukaryota</taxon>
        <taxon>Metazoa</taxon>
        <taxon>Ecdysozoa</taxon>
        <taxon>Nematoda</taxon>
        <taxon>Enoplea</taxon>
        <taxon>Dorylaimia</taxon>
        <taxon>Trichinellida</taxon>
        <taxon>Trichinellidae</taxon>
        <taxon>Trichinella</taxon>
    </lineage>
</organism>
<comment type="caution">
    <text evidence="1">The sequence shown here is derived from an EMBL/GenBank/DDBJ whole genome shotgun (WGS) entry which is preliminary data.</text>
</comment>
<sequence>MRQYAKFKCKRTFTQRDERKQGNQPQAPPLHVTAFIATGCPDIQVPTDVDLAYQTLSRANAPDKYE</sequence>
<evidence type="ECO:0000313" key="2">
    <source>
        <dbReference type="Proteomes" id="UP001558632"/>
    </source>
</evidence>
<proteinExistence type="predicted"/>
<evidence type="ECO:0000313" key="1">
    <source>
        <dbReference type="EMBL" id="KAL1232457.1"/>
    </source>
</evidence>
<gene>
    <name evidence="1" type="ORF">TSPI_01970</name>
</gene>
<reference evidence="1 2" key="1">
    <citation type="submission" date="2024-07" db="EMBL/GenBank/DDBJ databases">
        <title>Enhanced genomic and transcriptomic resources for Trichinella pseudospiralis and T. spiralis underpin the discovery of pronounced molecular differences between stages and species.</title>
        <authorList>
            <person name="Pasi K.K."/>
            <person name="La Rosa G."/>
            <person name="Gomez-Morales M.A."/>
            <person name="Tosini F."/>
            <person name="Sumanam S."/>
            <person name="Young N.D."/>
            <person name="Chang B.C."/>
            <person name="Robin G.B."/>
        </authorList>
    </citation>
    <scope>NUCLEOTIDE SEQUENCE [LARGE SCALE GENOMIC DNA]</scope>
    <source>
        <strain evidence="1">ISS534</strain>
    </source>
</reference>
<keyword evidence="2" id="KW-1185">Reference proteome</keyword>
<name>A0ABR3K8T4_TRISP</name>
<accession>A0ABR3K8T4</accession>